<dbReference type="Pfam" id="PF02984">
    <property type="entry name" value="Cyclin_C"/>
    <property type="match status" value="1"/>
</dbReference>
<comment type="similarity">
    <text evidence="1">Belongs to the cyclin family. Cyclin D subfamily.</text>
</comment>
<dbReference type="GO" id="GO:0051301">
    <property type="term" value="P:cell division"/>
    <property type="evidence" value="ECO:0007669"/>
    <property type="project" value="UniProtKB-KW"/>
</dbReference>
<gene>
    <name evidence="6" type="ORF">RCOM_1761750</name>
</gene>
<evidence type="ECO:0000259" key="5">
    <source>
        <dbReference type="SMART" id="SM01332"/>
    </source>
</evidence>
<organism evidence="6 7">
    <name type="scientific">Ricinus communis</name>
    <name type="common">Castor bean</name>
    <dbReference type="NCBI Taxonomy" id="3988"/>
    <lineage>
        <taxon>Eukaryota</taxon>
        <taxon>Viridiplantae</taxon>
        <taxon>Streptophyta</taxon>
        <taxon>Embryophyta</taxon>
        <taxon>Tracheophyta</taxon>
        <taxon>Spermatophyta</taxon>
        <taxon>Magnoliopsida</taxon>
        <taxon>eudicotyledons</taxon>
        <taxon>Gunneridae</taxon>
        <taxon>Pentapetalae</taxon>
        <taxon>rosids</taxon>
        <taxon>fabids</taxon>
        <taxon>Malpighiales</taxon>
        <taxon>Euphorbiaceae</taxon>
        <taxon>Acalyphoideae</taxon>
        <taxon>Acalypheae</taxon>
        <taxon>Ricinus</taxon>
    </lineage>
</organism>
<reference evidence="7" key="1">
    <citation type="journal article" date="2010" name="Nat. Biotechnol.">
        <title>Draft genome sequence of the oilseed species Ricinus communis.</title>
        <authorList>
            <person name="Chan A.P."/>
            <person name="Crabtree J."/>
            <person name="Zhao Q."/>
            <person name="Lorenzi H."/>
            <person name="Orvis J."/>
            <person name="Puiu D."/>
            <person name="Melake-Berhan A."/>
            <person name="Jones K.M."/>
            <person name="Redman J."/>
            <person name="Chen G."/>
            <person name="Cahoon E.B."/>
            <person name="Gedil M."/>
            <person name="Stanke M."/>
            <person name="Haas B.J."/>
            <person name="Wortman J.R."/>
            <person name="Fraser-Liggett C.M."/>
            <person name="Ravel J."/>
            <person name="Rabinowicz P.D."/>
        </authorList>
    </citation>
    <scope>NUCLEOTIDE SEQUENCE [LARGE SCALE GENOMIC DNA]</scope>
    <source>
        <strain evidence="7">cv. Hale</strain>
    </source>
</reference>
<dbReference type="Proteomes" id="UP000008311">
    <property type="component" value="Unassembled WGS sequence"/>
</dbReference>
<dbReference type="EMBL" id="EQ973780">
    <property type="protein sequence ID" value="EEF49111.1"/>
    <property type="molecule type" value="Genomic_DNA"/>
</dbReference>
<name>B9RHM4_RICCO</name>
<dbReference type="eggNOG" id="KOG0656">
    <property type="taxonomic scope" value="Eukaryota"/>
</dbReference>
<dbReference type="STRING" id="3988.B9RHM4"/>
<dbReference type="FunFam" id="1.10.472.10:FF:000040">
    <property type="entry name" value="D6-type cyclin"/>
    <property type="match status" value="1"/>
</dbReference>
<dbReference type="InterPro" id="IPR004367">
    <property type="entry name" value="Cyclin_C-dom"/>
</dbReference>
<keyword evidence="3" id="KW-0195">Cyclin</keyword>
<keyword evidence="7" id="KW-1185">Reference proteome</keyword>
<dbReference type="Gene3D" id="1.10.472.10">
    <property type="entry name" value="Cyclin-like"/>
    <property type="match status" value="1"/>
</dbReference>
<keyword evidence="4" id="KW-0131">Cell cycle</keyword>
<dbReference type="CDD" id="cd20544">
    <property type="entry name" value="CYCLIN_AtCycD-like_rpt2"/>
    <property type="match status" value="1"/>
</dbReference>
<accession>B9RHM4</accession>
<sequence length="144" mass="16491">MEELILGALKWRMRSVTPFSFISFFISLSKFKDPPLRQALKARAIEIILKAQDDIRILKFKASVIAASALLNASHELFALQFSCFKKALCHCSYVHKEDMFECYDLVQDITMQEHESLFNVVLSSDTPVNVLDMHLSSSECRDQ</sequence>
<dbReference type="InParanoid" id="B9RHM4"/>
<dbReference type="SMART" id="SM01332">
    <property type="entry name" value="Cyclin_C"/>
    <property type="match status" value="1"/>
</dbReference>
<evidence type="ECO:0000256" key="1">
    <source>
        <dbReference type="ARBA" id="ARBA00009065"/>
    </source>
</evidence>
<evidence type="ECO:0000313" key="6">
    <source>
        <dbReference type="EMBL" id="EEF49111.1"/>
    </source>
</evidence>
<keyword evidence="2" id="KW-0132">Cell division</keyword>
<feature type="domain" description="Cyclin C-terminal" evidence="5">
    <location>
        <begin position="16"/>
        <end position="143"/>
    </location>
</feature>
<evidence type="ECO:0000256" key="4">
    <source>
        <dbReference type="ARBA" id="ARBA00023306"/>
    </source>
</evidence>
<evidence type="ECO:0000256" key="2">
    <source>
        <dbReference type="ARBA" id="ARBA00022618"/>
    </source>
</evidence>
<evidence type="ECO:0000256" key="3">
    <source>
        <dbReference type="ARBA" id="ARBA00023127"/>
    </source>
</evidence>
<protein>
    <submittedName>
        <fullName evidence="6">Cyclin d, putative</fullName>
    </submittedName>
</protein>
<evidence type="ECO:0000313" key="7">
    <source>
        <dbReference type="Proteomes" id="UP000008311"/>
    </source>
</evidence>
<dbReference type="AlphaFoldDB" id="B9RHM4"/>
<dbReference type="InterPro" id="IPR036915">
    <property type="entry name" value="Cyclin-like_sf"/>
</dbReference>
<dbReference type="SUPFAM" id="SSF47954">
    <property type="entry name" value="Cyclin-like"/>
    <property type="match status" value="1"/>
</dbReference>
<proteinExistence type="inferred from homology"/>